<sequence length="146" mass="17001">MNELYTAAPQISNASMFYLNNPSKVTRNEEKIEIPRHKTTGEGFVDISHPTTDAHCPREVRIKFKKRQNWITFRKIGHSKARPDDELDPKTYFYKSVTNMGRPFNVGRNQGIVERNKQNNERRISEVTHQETEKGGKERNPRTESA</sequence>
<evidence type="ECO:0000256" key="1">
    <source>
        <dbReference type="SAM" id="MobiDB-lite"/>
    </source>
</evidence>
<reference evidence="2" key="1">
    <citation type="submission" date="2023-03" db="UniProtKB">
        <authorList>
            <consortium name="EnsemblPlants"/>
        </authorList>
    </citation>
    <scope>IDENTIFICATION</scope>
</reference>
<organism evidence="2">
    <name type="scientific">Cucumis melo</name>
    <name type="common">Muskmelon</name>
    <dbReference type="NCBI Taxonomy" id="3656"/>
    <lineage>
        <taxon>Eukaryota</taxon>
        <taxon>Viridiplantae</taxon>
        <taxon>Streptophyta</taxon>
        <taxon>Embryophyta</taxon>
        <taxon>Tracheophyta</taxon>
        <taxon>Spermatophyta</taxon>
        <taxon>Magnoliopsida</taxon>
        <taxon>eudicotyledons</taxon>
        <taxon>Gunneridae</taxon>
        <taxon>Pentapetalae</taxon>
        <taxon>rosids</taxon>
        <taxon>fabids</taxon>
        <taxon>Cucurbitales</taxon>
        <taxon>Cucurbitaceae</taxon>
        <taxon>Benincaseae</taxon>
        <taxon>Cucumis</taxon>
    </lineage>
</organism>
<dbReference type="EnsemblPlants" id="MELO3C017710.2.1">
    <property type="protein sequence ID" value="MELO3C017710.2.1"/>
    <property type="gene ID" value="MELO3C017710.2"/>
</dbReference>
<dbReference type="Gramene" id="MELO3C017710.2.1">
    <property type="protein sequence ID" value="MELO3C017710.2.1"/>
    <property type="gene ID" value="MELO3C017710.2"/>
</dbReference>
<feature type="region of interest" description="Disordered" evidence="1">
    <location>
        <begin position="103"/>
        <end position="146"/>
    </location>
</feature>
<protein>
    <submittedName>
        <fullName evidence="2">Uncharacterized protein</fullName>
    </submittedName>
</protein>
<evidence type="ECO:0000313" key="2">
    <source>
        <dbReference type="EnsemblPlants" id="MELO3C017710.2.1"/>
    </source>
</evidence>
<dbReference type="AlphaFoldDB" id="A0A9I9DGM1"/>
<feature type="compositionally biased region" description="Basic and acidic residues" evidence="1">
    <location>
        <begin position="114"/>
        <end position="146"/>
    </location>
</feature>
<accession>A0A9I9DGM1</accession>
<name>A0A9I9DGM1_CUCME</name>
<proteinExistence type="predicted"/>